<reference evidence="2 3" key="1">
    <citation type="submission" date="2009-01" db="EMBL/GenBank/DDBJ databases">
        <title>Complete sequence of chromosome of Methylobacterium nodulans ORS 2060.</title>
        <authorList>
            <consortium name="US DOE Joint Genome Institute"/>
            <person name="Lucas S."/>
            <person name="Copeland A."/>
            <person name="Lapidus A."/>
            <person name="Glavina del Rio T."/>
            <person name="Dalin E."/>
            <person name="Tice H."/>
            <person name="Bruce D."/>
            <person name="Goodwin L."/>
            <person name="Pitluck S."/>
            <person name="Sims D."/>
            <person name="Brettin T."/>
            <person name="Detter J.C."/>
            <person name="Han C."/>
            <person name="Larimer F."/>
            <person name="Land M."/>
            <person name="Hauser L."/>
            <person name="Kyrpides N."/>
            <person name="Ivanova N."/>
            <person name="Marx C.J."/>
            <person name="Richardson P."/>
        </authorList>
    </citation>
    <scope>NUCLEOTIDE SEQUENCE [LARGE SCALE GENOMIC DNA]</scope>
    <source>
        <strain evidence="3">LMG 21967 / CNCM I-2342 / ORS 2060</strain>
    </source>
</reference>
<dbReference type="STRING" id="460265.Mnod_1426"/>
<name>B8IM79_METNO</name>
<organism evidence="2 3">
    <name type="scientific">Methylobacterium nodulans (strain LMG 21967 / CNCM I-2342 / ORS 2060)</name>
    <dbReference type="NCBI Taxonomy" id="460265"/>
    <lineage>
        <taxon>Bacteria</taxon>
        <taxon>Pseudomonadati</taxon>
        <taxon>Pseudomonadota</taxon>
        <taxon>Alphaproteobacteria</taxon>
        <taxon>Hyphomicrobiales</taxon>
        <taxon>Methylobacteriaceae</taxon>
        <taxon>Methylobacterium</taxon>
    </lineage>
</organism>
<evidence type="ECO:0000259" key="1">
    <source>
        <dbReference type="Pfam" id="PF21834"/>
    </source>
</evidence>
<evidence type="ECO:0000313" key="2">
    <source>
        <dbReference type="EMBL" id="ACL56423.1"/>
    </source>
</evidence>
<accession>B8IM79</accession>
<dbReference type="HOGENOM" id="CLU_2106083_0_0_5"/>
<evidence type="ECO:0000313" key="3">
    <source>
        <dbReference type="Proteomes" id="UP000008207"/>
    </source>
</evidence>
<dbReference type="KEGG" id="mno:Mnod_1426"/>
<proteinExistence type="predicted"/>
<sequence length="115" mass="13216">MPVFHFHLRTAEGLERDEEGIEFQDLEAAYLDMCDGLPRMVSDLVEEGHDPGRCTFEITDAFGRMLMEVPLTERCTRGRSSQQHVAEPELQVRVEHCDRPVPPLIRPDAHAFVER</sequence>
<dbReference type="OrthoDB" id="8000819at2"/>
<dbReference type="RefSeq" id="WP_015928119.1">
    <property type="nucleotide sequence ID" value="NC_011894.1"/>
</dbReference>
<dbReference type="eggNOG" id="ENOG502ZPH8">
    <property type="taxonomic scope" value="Bacteria"/>
</dbReference>
<dbReference type="Proteomes" id="UP000008207">
    <property type="component" value="Chromosome"/>
</dbReference>
<feature type="domain" description="DUF6894" evidence="1">
    <location>
        <begin position="4"/>
        <end position="72"/>
    </location>
</feature>
<dbReference type="EMBL" id="CP001349">
    <property type="protein sequence ID" value="ACL56423.1"/>
    <property type="molecule type" value="Genomic_DNA"/>
</dbReference>
<dbReference type="InterPro" id="IPR054189">
    <property type="entry name" value="DUF6894"/>
</dbReference>
<keyword evidence="3" id="KW-1185">Reference proteome</keyword>
<protein>
    <recommendedName>
        <fullName evidence="1">DUF6894 domain-containing protein</fullName>
    </recommendedName>
</protein>
<gene>
    <name evidence="2" type="ordered locus">Mnod_1426</name>
</gene>
<dbReference type="AlphaFoldDB" id="B8IM79"/>
<dbReference type="Pfam" id="PF21834">
    <property type="entry name" value="DUF6894"/>
    <property type="match status" value="1"/>
</dbReference>